<dbReference type="GO" id="GO:0006888">
    <property type="term" value="P:endoplasmic reticulum to Golgi vesicle-mediated transport"/>
    <property type="evidence" value="ECO:0007669"/>
    <property type="project" value="EnsemblFungi"/>
</dbReference>
<dbReference type="EMBL" id="HE580268">
    <property type="protein sequence ID" value="CCD23356.1"/>
    <property type="molecule type" value="Genomic_DNA"/>
</dbReference>
<sequence length="306" mass="34990">MSEQEAEDKRAQQLEEARKRVEELKKKKKNKKNKNKKNKAKEKEDENETVDVDTNEDLTPAPEVSINQDVPEAEAEDDAVATKEQENEDTSLKPEEEEVTAVQETEADETESAVKSEKITGEEKIDETVSNVENISTGQKEEENLFDSNNTEPSDFLKTIQQEKKKDKINQLNQKLEELTIENKRLKFTNIEQDTDIEELEAEIAKLKQSLQAKDAELERTKDELKEALEERKSRPEANPFQFASFNDGSSGMNSHDGFIDTTRGAGRSTQIQTPKVDRVLLNKWRNWNVDMTSWRSIGSGPIVEF</sequence>
<evidence type="ECO:0008006" key="4">
    <source>
        <dbReference type="Google" id="ProtNLM"/>
    </source>
</evidence>
<organism evidence="2 3">
    <name type="scientific">Naumovozyma dairenensis (strain ATCC 10597 / BCRC 20456 / CBS 421 / NBRC 0211 / NRRL Y-12639)</name>
    <name type="common">Saccharomyces dairenensis</name>
    <dbReference type="NCBI Taxonomy" id="1071378"/>
    <lineage>
        <taxon>Eukaryota</taxon>
        <taxon>Fungi</taxon>
        <taxon>Dikarya</taxon>
        <taxon>Ascomycota</taxon>
        <taxon>Saccharomycotina</taxon>
        <taxon>Saccharomycetes</taxon>
        <taxon>Saccharomycetales</taxon>
        <taxon>Saccharomycetaceae</taxon>
        <taxon>Naumovozyma</taxon>
    </lineage>
</organism>
<feature type="compositionally biased region" description="Basic and acidic residues" evidence="1">
    <location>
        <begin position="215"/>
        <end position="236"/>
    </location>
</feature>
<dbReference type="GeneID" id="11498444"/>
<dbReference type="OMA" id="NWNVDMT"/>
<feature type="compositionally biased region" description="Basic and acidic residues" evidence="1">
    <location>
        <begin position="7"/>
        <end position="25"/>
    </location>
</feature>
<dbReference type="HOGENOM" id="CLU_076662_0_0_1"/>
<name>G0W6E5_NAUDC</name>
<feature type="compositionally biased region" description="Basic and acidic residues" evidence="1">
    <location>
        <begin position="80"/>
        <end position="94"/>
    </location>
</feature>
<dbReference type="GO" id="GO:0009306">
    <property type="term" value="P:protein secretion"/>
    <property type="evidence" value="ECO:0007669"/>
    <property type="project" value="EnsemblFungi"/>
</dbReference>
<dbReference type="OrthoDB" id="4036611at2759"/>
<evidence type="ECO:0000256" key="1">
    <source>
        <dbReference type="SAM" id="MobiDB-lite"/>
    </source>
</evidence>
<accession>G0W6E5</accession>
<dbReference type="AlphaFoldDB" id="G0W6E5"/>
<evidence type="ECO:0000313" key="3">
    <source>
        <dbReference type="Proteomes" id="UP000000689"/>
    </source>
</evidence>
<reference evidence="2 3" key="1">
    <citation type="journal article" date="2011" name="Proc. Natl. Acad. Sci. U.S.A.">
        <title>Evolutionary erosion of yeast sex chromosomes by mating-type switching accidents.</title>
        <authorList>
            <person name="Gordon J.L."/>
            <person name="Armisen D."/>
            <person name="Proux-Wera E."/>
            <person name="Oheigeartaigh S.S."/>
            <person name="Byrne K.P."/>
            <person name="Wolfe K.H."/>
        </authorList>
    </citation>
    <scope>NUCLEOTIDE SEQUENCE [LARGE SCALE GENOMIC DNA]</scope>
    <source>
        <strain evidence="3">ATCC 10597 / BCRC 20456 / CBS 421 / NBRC 0211 / NRRL Y-12639</strain>
    </source>
</reference>
<protein>
    <recommendedName>
        <fullName evidence="4">Binder of USO1 and GRH1 protein 1</fullName>
    </recommendedName>
</protein>
<dbReference type="Proteomes" id="UP000000689">
    <property type="component" value="Chromosome 2"/>
</dbReference>
<feature type="compositionally biased region" description="Acidic residues" evidence="1">
    <location>
        <begin position="95"/>
        <end position="111"/>
    </location>
</feature>
<feature type="compositionally biased region" description="Basic residues" evidence="1">
    <location>
        <begin position="26"/>
        <end position="40"/>
    </location>
</feature>
<dbReference type="KEGG" id="ndi:NDAI_0B03210"/>
<feature type="region of interest" description="Disordered" evidence="1">
    <location>
        <begin position="215"/>
        <end position="241"/>
    </location>
</feature>
<feature type="compositionally biased region" description="Acidic residues" evidence="1">
    <location>
        <begin position="45"/>
        <end position="56"/>
    </location>
</feature>
<dbReference type="GO" id="GO:0106103">
    <property type="term" value="C:COPII vesicles tethering complex"/>
    <property type="evidence" value="ECO:0007669"/>
    <property type="project" value="EnsemblFungi"/>
</dbReference>
<dbReference type="eggNOG" id="ENOG502S1CR">
    <property type="taxonomic scope" value="Eukaryota"/>
</dbReference>
<dbReference type="RefSeq" id="XP_003668599.1">
    <property type="nucleotide sequence ID" value="XM_003668551.1"/>
</dbReference>
<evidence type="ECO:0000313" key="2">
    <source>
        <dbReference type="EMBL" id="CCD23356.1"/>
    </source>
</evidence>
<feature type="region of interest" description="Disordered" evidence="1">
    <location>
        <begin position="1"/>
        <end position="156"/>
    </location>
</feature>
<feature type="compositionally biased region" description="Basic and acidic residues" evidence="1">
    <location>
        <begin position="112"/>
        <end position="127"/>
    </location>
</feature>
<dbReference type="GO" id="GO:0042802">
    <property type="term" value="F:identical protein binding"/>
    <property type="evidence" value="ECO:0007669"/>
    <property type="project" value="EnsemblFungi"/>
</dbReference>
<proteinExistence type="predicted"/>
<gene>
    <name evidence="2" type="primary">NDAI0B03210</name>
    <name evidence="2" type="ordered locus">NDAI_0B03210</name>
</gene>
<feature type="compositionally biased region" description="Polar residues" evidence="1">
    <location>
        <begin position="128"/>
        <end position="138"/>
    </location>
</feature>
<keyword evidence="3" id="KW-1185">Reference proteome</keyword>